<sequence length="65" mass="7311">MTVDHDTTRESRSTGAIPGPRTEPARNGAWPGQQSGRRTRPATEYWDVHTARWVTRSPVPGQRRA</sequence>
<dbReference type="RefSeq" id="WP_324273264.1">
    <property type="nucleotide sequence ID" value="NZ_CP141261.1"/>
</dbReference>
<protein>
    <submittedName>
        <fullName evidence="2">Uncharacterized protein</fullName>
    </submittedName>
</protein>
<gene>
    <name evidence="2" type="ORF">U6N30_17550</name>
</gene>
<dbReference type="Proteomes" id="UP001324287">
    <property type="component" value="Chromosome"/>
</dbReference>
<accession>A0ABZ1ATK1</accession>
<feature type="region of interest" description="Disordered" evidence="1">
    <location>
        <begin position="1"/>
        <end position="44"/>
    </location>
</feature>
<evidence type="ECO:0000313" key="2">
    <source>
        <dbReference type="EMBL" id="WRL61905.1"/>
    </source>
</evidence>
<evidence type="ECO:0000256" key="1">
    <source>
        <dbReference type="SAM" id="MobiDB-lite"/>
    </source>
</evidence>
<feature type="compositionally biased region" description="Basic and acidic residues" evidence="1">
    <location>
        <begin position="1"/>
        <end position="12"/>
    </location>
</feature>
<proteinExistence type="predicted"/>
<reference evidence="2 3" key="1">
    <citation type="submission" date="2023-12" db="EMBL/GenBank/DDBJ databases">
        <title>Blastococcus brunescens sp. nov., an actonobacterium isolated from sandstone collected in sahara desert.</title>
        <authorList>
            <person name="Gtari M."/>
            <person name="Ghodhbane F."/>
        </authorList>
    </citation>
    <scope>NUCLEOTIDE SEQUENCE [LARGE SCALE GENOMIC DNA]</scope>
    <source>
        <strain evidence="2 3">BMG 8361</strain>
    </source>
</reference>
<keyword evidence="3" id="KW-1185">Reference proteome</keyword>
<dbReference type="EMBL" id="CP141261">
    <property type="protein sequence ID" value="WRL61905.1"/>
    <property type="molecule type" value="Genomic_DNA"/>
</dbReference>
<organism evidence="2 3">
    <name type="scientific">Blastococcus brunescens</name>
    <dbReference type="NCBI Taxonomy" id="1564165"/>
    <lineage>
        <taxon>Bacteria</taxon>
        <taxon>Bacillati</taxon>
        <taxon>Actinomycetota</taxon>
        <taxon>Actinomycetes</taxon>
        <taxon>Geodermatophilales</taxon>
        <taxon>Geodermatophilaceae</taxon>
        <taxon>Blastococcus</taxon>
    </lineage>
</organism>
<evidence type="ECO:0000313" key="3">
    <source>
        <dbReference type="Proteomes" id="UP001324287"/>
    </source>
</evidence>
<name>A0ABZ1ATK1_9ACTN</name>